<dbReference type="Proteomes" id="UP000269669">
    <property type="component" value="Unassembled WGS sequence"/>
</dbReference>
<dbReference type="AlphaFoldDB" id="A0A3R9QBW2"/>
<sequence length="59" mass="7040">MASRVLRESAETWTPPFRDTSSLKGWVQWIERMLLRFMTEIMEDRFLNLRTTAVFLTSS</sequence>
<accession>A0A3R9QBW2</accession>
<organism evidence="1 2">
    <name type="scientific">Edaphobacter aggregans</name>
    <dbReference type="NCBI Taxonomy" id="570835"/>
    <lineage>
        <taxon>Bacteria</taxon>
        <taxon>Pseudomonadati</taxon>
        <taxon>Acidobacteriota</taxon>
        <taxon>Terriglobia</taxon>
        <taxon>Terriglobales</taxon>
        <taxon>Acidobacteriaceae</taxon>
        <taxon>Edaphobacter</taxon>
    </lineage>
</organism>
<reference evidence="1 2" key="1">
    <citation type="submission" date="2018-12" db="EMBL/GenBank/DDBJ databases">
        <title>Sequencing of bacterial isolates from soil warming experiment in Harvard Forest, Massachusetts, USA.</title>
        <authorList>
            <person name="Deangelis K."/>
        </authorList>
    </citation>
    <scope>NUCLEOTIDE SEQUENCE [LARGE SCALE GENOMIC DNA]</scope>
    <source>
        <strain evidence="1 2">EB153</strain>
    </source>
</reference>
<evidence type="ECO:0000313" key="2">
    <source>
        <dbReference type="Proteomes" id="UP000269669"/>
    </source>
</evidence>
<name>A0A3R9QBW2_9BACT</name>
<dbReference type="EMBL" id="RSDW01000001">
    <property type="protein sequence ID" value="RSL18005.1"/>
    <property type="molecule type" value="Genomic_DNA"/>
</dbReference>
<proteinExistence type="predicted"/>
<comment type="caution">
    <text evidence="1">The sequence shown here is derived from an EMBL/GenBank/DDBJ whole genome shotgun (WGS) entry which is preliminary data.</text>
</comment>
<protein>
    <submittedName>
        <fullName evidence="1">Uncharacterized protein</fullName>
    </submittedName>
</protein>
<evidence type="ECO:0000313" key="1">
    <source>
        <dbReference type="EMBL" id="RSL18005.1"/>
    </source>
</evidence>
<keyword evidence="2" id="KW-1185">Reference proteome</keyword>
<gene>
    <name evidence="1" type="ORF">EDE15_3561</name>
</gene>